<evidence type="ECO:0000256" key="1">
    <source>
        <dbReference type="SAM" id="MobiDB-lite"/>
    </source>
</evidence>
<accession>A0A5N6K9T2</accession>
<gene>
    <name evidence="2" type="ORF">EYC80_000192</name>
</gene>
<dbReference type="Proteomes" id="UP000326757">
    <property type="component" value="Unassembled WGS sequence"/>
</dbReference>
<sequence length="311" mass="34120">MLLNLCGVYPYFDTDNFDRAYNTELASFTSQYPETSLDFCYYWTERVMWDRFGLSSAYGEFPGRYGGPGFVVQRQIGVNSMPPTPQSARPTRAMTPGFSAETLMNSSHLGTQFGQSTLGQASETSKPQTTPASRFDQERIDLIAMHSAPRPGQPSQALARNLFEGFLNPQDQPTFLPAQASQSLAAESNPQSQTSSSILAARLALHEASNINPASIDAQPPQPASLTPLPPLLLPELIFKDPTTGEMITVKMFERRSFSRGADTAIEHAKAAVNKELRLSKPRIRAILSGSLTTTLAGIIEEHMKRESENA</sequence>
<protein>
    <submittedName>
        <fullName evidence="2">Uncharacterized protein</fullName>
    </submittedName>
</protein>
<name>A0A5N6K9T2_MONLA</name>
<proteinExistence type="predicted"/>
<keyword evidence="3" id="KW-1185">Reference proteome</keyword>
<dbReference type="OrthoDB" id="3531136at2759"/>
<organism evidence="2 3">
    <name type="scientific">Monilinia laxa</name>
    <name type="common">Brown rot fungus</name>
    <name type="synonym">Sclerotinia laxa</name>
    <dbReference type="NCBI Taxonomy" id="61186"/>
    <lineage>
        <taxon>Eukaryota</taxon>
        <taxon>Fungi</taxon>
        <taxon>Dikarya</taxon>
        <taxon>Ascomycota</taxon>
        <taxon>Pezizomycotina</taxon>
        <taxon>Leotiomycetes</taxon>
        <taxon>Helotiales</taxon>
        <taxon>Sclerotiniaceae</taxon>
        <taxon>Monilinia</taxon>
    </lineage>
</organism>
<comment type="caution">
    <text evidence="2">The sequence shown here is derived from an EMBL/GenBank/DDBJ whole genome shotgun (WGS) entry which is preliminary data.</text>
</comment>
<reference evidence="2 3" key="1">
    <citation type="submission" date="2019-06" db="EMBL/GenBank/DDBJ databases">
        <title>Genome Sequence of the Brown Rot Fungal Pathogen Monilinia laxa.</title>
        <authorList>
            <person name="De Miccolis Angelini R.M."/>
            <person name="Landi L."/>
            <person name="Abate D."/>
            <person name="Pollastro S."/>
            <person name="Romanazzi G."/>
            <person name="Faretra F."/>
        </authorList>
    </citation>
    <scope>NUCLEOTIDE SEQUENCE [LARGE SCALE GENOMIC DNA]</scope>
    <source>
        <strain evidence="2 3">Mlax316</strain>
    </source>
</reference>
<dbReference type="AlphaFoldDB" id="A0A5N6K9T2"/>
<feature type="compositionally biased region" description="Polar residues" evidence="1">
    <location>
        <begin position="110"/>
        <end position="132"/>
    </location>
</feature>
<evidence type="ECO:0000313" key="2">
    <source>
        <dbReference type="EMBL" id="KAB8299950.1"/>
    </source>
</evidence>
<dbReference type="EMBL" id="VIGI01000005">
    <property type="protein sequence ID" value="KAB8299950.1"/>
    <property type="molecule type" value="Genomic_DNA"/>
</dbReference>
<evidence type="ECO:0000313" key="3">
    <source>
        <dbReference type="Proteomes" id="UP000326757"/>
    </source>
</evidence>
<feature type="region of interest" description="Disordered" evidence="1">
    <location>
        <begin position="110"/>
        <end position="134"/>
    </location>
</feature>